<dbReference type="KEGG" id="pwn:QNH46_06025"/>
<evidence type="ECO:0008006" key="3">
    <source>
        <dbReference type="Google" id="ProtNLM"/>
    </source>
</evidence>
<gene>
    <name evidence="1" type="ORF">QNH46_06025</name>
</gene>
<name>A0AA95I474_9BACL</name>
<organism evidence="1 2">
    <name type="scientific">Paenibacillus woosongensis</name>
    <dbReference type="NCBI Taxonomy" id="307580"/>
    <lineage>
        <taxon>Bacteria</taxon>
        <taxon>Bacillati</taxon>
        <taxon>Bacillota</taxon>
        <taxon>Bacilli</taxon>
        <taxon>Bacillales</taxon>
        <taxon>Paenibacillaceae</taxon>
        <taxon>Paenibacillus</taxon>
    </lineage>
</organism>
<dbReference type="Proteomes" id="UP001177943">
    <property type="component" value="Chromosome"/>
</dbReference>
<accession>A0AA95I474</accession>
<proteinExistence type="predicted"/>
<dbReference type="RefSeq" id="WP_283927304.1">
    <property type="nucleotide sequence ID" value="NZ_CP126084.1"/>
</dbReference>
<protein>
    <recommendedName>
        <fullName evidence="3">Methyl-accepting chemotaxis protein</fullName>
    </recommendedName>
</protein>
<evidence type="ECO:0000313" key="1">
    <source>
        <dbReference type="EMBL" id="WHX50219.1"/>
    </source>
</evidence>
<dbReference type="AlphaFoldDB" id="A0AA95I474"/>
<dbReference type="EMBL" id="CP126084">
    <property type="protein sequence ID" value="WHX50219.1"/>
    <property type="molecule type" value="Genomic_DNA"/>
</dbReference>
<sequence length="52" mass="5390">MHKSRAMSHIAVSTSEIAGGTEQISASFQDQLSAINEVDAAAGQLSAMAEKL</sequence>
<reference evidence="1" key="1">
    <citation type="submission" date="2023-05" db="EMBL/GenBank/DDBJ databases">
        <title>Comparative genomics of Bacillaceae isolates and their secondary metabolite potential.</title>
        <authorList>
            <person name="Song L."/>
            <person name="Nielsen L.J."/>
            <person name="Mohite O."/>
            <person name="Xu X."/>
            <person name="Weber T."/>
            <person name="Kovacs A.T."/>
        </authorList>
    </citation>
    <scope>NUCLEOTIDE SEQUENCE</scope>
    <source>
        <strain evidence="1">B2_4</strain>
    </source>
</reference>
<evidence type="ECO:0000313" key="2">
    <source>
        <dbReference type="Proteomes" id="UP001177943"/>
    </source>
</evidence>